<evidence type="ECO:0000313" key="1">
    <source>
        <dbReference type="EMBL" id="MBB5222971.1"/>
    </source>
</evidence>
<dbReference type="InterPro" id="IPR016084">
    <property type="entry name" value="Haem_Oase-like_multi-hlx"/>
</dbReference>
<sequence>MPPSNRRHQLRNHTANSHAALDETVGLLDSLAGYRRYLRGVAAAEAAFAAARGAFAELDAGARDVAVRG</sequence>
<dbReference type="AlphaFoldDB" id="A0A840SUZ6"/>
<dbReference type="EMBL" id="JACHFM010000003">
    <property type="protein sequence ID" value="MBB5222971.1"/>
    <property type="molecule type" value="Genomic_DNA"/>
</dbReference>
<protein>
    <submittedName>
        <fullName evidence="1">Uncharacterized protein</fullName>
    </submittedName>
</protein>
<name>A0A840SUZ6_9RHOB</name>
<dbReference type="Gene3D" id="1.20.910.10">
    <property type="entry name" value="Heme oxygenase-like"/>
    <property type="match status" value="1"/>
</dbReference>
<organism evidence="1 2">
    <name type="scientific">Amaricoccus macauensis</name>
    <dbReference type="NCBI Taxonomy" id="57001"/>
    <lineage>
        <taxon>Bacteria</taxon>
        <taxon>Pseudomonadati</taxon>
        <taxon>Pseudomonadota</taxon>
        <taxon>Alphaproteobacteria</taxon>
        <taxon>Rhodobacterales</taxon>
        <taxon>Paracoccaceae</taxon>
        <taxon>Amaricoccus</taxon>
    </lineage>
</organism>
<comment type="caution">
    <text evidence="1">The sequence shown here is derived from an EMBL/GenBank/DDBJ whole genome shotgun (WGS) entry which is preliminary data.</text>
</comment>
<accession>A0A840SUZ6</accession>
<keyword evidence="2" id="KW-1185">Reference proteome</keyword>
<evidence type="ECO:0000313" key="2">
    <source>
        <dbReference type="Proteomes" id="UP000549457"/>
    </source>
</evidence>
<proteinExistence type="predicted"/>
<dbReference type="RefSeq" id="WP_184151032.1">
    <property type="nucleotide sequence ID" value="NZ_JACHFM010000003.1"/>
</dbReference>
<dbReference type="Proteomes" id="UP000549457">
    <property type="component" value="Unassembled WGS sequence"/>
</dbReference>
<reference evidence="1 2" key="1">
    <citation type="submission" date="2020-08" db="EMBL/GenBank/DDBJ databases">
        <title>Genomic Encyclopedia of Type Strains, Phase IV (KMG-IV): sequencing the most valuable type-strain genomes for metagenomic binning, comparative biology and taxonomic classification.</title>
        <authorList>
            <person name="Goeker M."/>
        </authorList>
    </citation>
    <scope>NUCLEOTIDE SEQUENCE [LARGE SCALE GENOMIC DNA]</scope>
    <source>
        <strain evidence="1 2">DSM 101730</strain>
    </source>
</reference>
<dbReference type="SUPFAM" id="SSF48613">
    <property type="entry name" value="Heme oxygenase-like"/>
    <property type="match status" value="1"/>
</dbReference>
<gene>
    <name evidence="1" type="ORF">HNP73_002918</name>
</gene>